<evidence type="ECO:0000259" key="2">
    <source>
        <dbReference type="PROSITE" id="PS50141"/>
    </source>
</evidence>
<dbReference type="Proteomes" id="UP001227230">
    <property type="component" value="Chromosome 15"/>
</dbReference>
<dbReference type="PROSITE" id="PS50141">
    <property type="entry name" value="A_DEAMIN_EDITASE"/>
    <property type="match status" value="1"/>
</dbReference>
<name>A0ABY9DI19_VITVI</name>
<gene>
    <name evidence="3" type="ORF">VitviT2T_023944</name>
</gene>
<dbReference type="EMBL" id="CP126662">
    <property type="protein sequence ID" value="WKA06016.1"/>
    <property type="molecule type" value="Genomic_DNA"/>
</dbReference>
<feature type="compositionally biased region" description="Low complexity" evidence="1">
    <location>
        <begin position="1"/>
        <end position="13"/>
    </location>
</feature>
<evidence type="ECO:0000313" key="4">
    <source>
        <dbReference type="Proteomes" id="UP001227230"/>
    </source>
</evidence>
<accession>A0ABY9DI19</accession>
<feature type="domain" description="A to I editase" evidence="2">
    <location>
        <begin position="66"/>
        <end position="431"/>
    </location>
</feature>
<reference evidence="3 4" key="1">
    <citation type="journal article" date="2023" name="Hortic Res">
        <title>The complete reference genome for grapevine (Vitis vinifera L.) genetics and breeding.</title>
        <authorList>
            <person name="Shi X."/>
            <person name="Cao S."/>
            <person name="Wang X."/>
            <person name="Huang S."/>
            <person name="Wang Y."/>
            <person name="Liu Z."/>
            <person name="Liu W."/>
            <person name="Leng X."/>
            <person name="Peng Y."/>
            <person name="Wang N."/>
            <person name="Wang Y."/>
            <person name="Ma Z."/>
            <person name="Xu X."/>
            <person name="Zhang F."/>
            <person name="Xue H."/>
            <person name="Zhong H."/>
            <person name="Wang Y."/>
            <person name="Zhang K."/>
            <person name="Velt A."/>
            <person name="Avia K."/>
            <person name="Holtgrawe D."/>
            <person name="Grimplet J."/>
            <person name="Matus J.T."/>
            <person name="Ware D."/>
            <person name="Wu X."/>
            <person name="Wang H."/>
            <person name="Liu C."/>
            <person name="Fang Y."/>
            <person name="Rustenholz C."/>
            <person name="Cheng Z."/>
            <person name="Xiao H."/>
            <person name="Zhou Y."/>
        </authorList>
    </citation>
    <scope>NUCLEOTIDE SEQUENCE [LARGE SCALE GENOMIC DNA]</scope>
    <source>
        <strain evidence="4">cv. Pinot noir / PN40024</strain>
        <tissue evidence="3">Leaf</tissue>
    </source>
</reference>
<sequence>MEFDSSSSPSSSSCLDSEKTWGEQVSEKVLSVYKSLPKKGKPQGREVTVLAAFLTSSPSQDLEVVALGTGTKCIGRSRLSPHGDIVNDSHAEVIARRALMRFFYTEIQSLLTISNRHTHNYGSEQLEGDDITNMLFHLDSDGPGQRKITMRAGWKLHLYISQLPCGDASLSLPLFSLRSFALINGDLPSSVSENDSMDEQTDSLSNLDDFTGDFLDASMKNNVGSFSGNGSQIIGMIQRKPGRGDTTLSVSCSDKIARWNVLGVQGALLSYFLQPVYLSSITVGESHTSPKIFPLEDNLRRALYNRALPLSDKLKSPFQVNQPLFWKAPIPPKEFQHSETATTTLTCGYSICWNKSGLHEVILGTTGRKQGTSAKGALYASTEPSLCKKRLLEVFLLLMHKTSIESPANEVSYRELKDGAQEYCSASKIFKGSPPFNGWLLKALNLEAFSVVR</sequence>
<dbReference type="InterPro" id="IPR002466">
    <property type="entry name" value="A_deamin"/>
</dbReference>
<proteinExistence type="predicted"/>
<dbReference type="PANTHER" id="PTHR10910">
    <property type="entry name" value="EUKARYOTE SPECIFIC DSRNA BINDING PROTEIN"/>
    <property type="match status" value="1"/>
</dbReference>
<keyword evidence="4" id="KW-1185">Reference proteome</keyword>
<dbReference type="SMART" id="SM00552">
    <property type="entry name" value="ADEAMc"/>
    <property type="match status" value="1"/>
</dbReference>
<dbReference type="Pfam" id="PF02137">
    <property type="entry name" value="A_deamin"/>
    <property type="match status" value="1"/>
</dbReference>
<organism evidence="3 4">
    <name type="scientific">Vitis vinifera</name>
    <name type="common">Grape</name>
    <dbReference type="NCBI Taxonomy" id="29760"/>
    <lineage>
        <taxon>Eukaryota</taxon>
        <taxon>Viridiplantae</taxon>
        <taxon>Streptophyta</taxon>
        <taxon>Embryophyta</taxon>
        <taxon>Tracheophyta</taxon>
        <taxon>Spermatophyta</taxon>
        <taxon>Magnoliopsida</taxon>
        <taxon>eudicotyledons</taxon>
        <taxon>Gunneridae</taxon>
        <taxon>Pentapetalae</taxon>
        <taxon>rosids</taxon>
        <taxon>Vitales</taxon>
        <taxon>Vitaceae</taxon>
        <taxon>Viteae</taxon>
        <taxon>Vitis</taxon>
    </lineage>
</organism>
<feature type="region of interest" description="Disordered" evidence="1">
    <location>
        <begin position="1"/>
        <end position="22"/>
    </location>
</feature>
<protein>
    <recommendedName>
        <fullName evidence="2">A to I editase domain-containing protein</fullName>
    </recommendedName>
</protein>
<dbReference type="PANTHER" id="PTHR10910:SF62">
    <property type="entry name" value="AT07585P-RELATED"/>
    <property type="match status" value="1"/>
</dbReference>
<evidence type="ECO:0000313" key="3">
    <source>
        <dbReference type="EMBL" id="WKA06016.1"/>
    </source>
</evidence>
<evidence type="ECO:0000256" key="1">
    <source>
        <dbReference type="SAM" id="MobiDB-lite"/>
    </source>
</evidence>